<proteinExistence type="predicted"/>
<comment type="caution">
    <text evidence="1">The sequence shown here is derived from an EMBL/GenBank/DDBJ whole genome shotgun (WGS) entry which is preliminary data.</text>
</comment>
<reference evidence="1" key="1">
    <citation type="submission" date="2022-11" db="EMBL/GenBank/DDBJ databases">
        <title>Genome Resource of Sclerotinia nivalis Strain SnTB1, a Plant Pathogen Isolated from American Ginseng.</title>
        <authorList>
            <person name="Fan S."/>
        </authorList>
    </citation>
    <scope>NUCLEOTIDE SEQUENCE</scope>
    <source>
        <strain evidence="1">SnTB1</strain>
    </source>
</reference>
<accession>A0A9X0DR57</accession>
<dbReference type="Proteomes" id="UP001152300">
    <property type="component" value="Unassembled WGS sequence"/>
</dbReference>
<sequence length="130" mass="14354">MSFTPYVVQFANRILIPSPEGLDALAANIKEDDGAWGCRPQTLEAMHSSLASGKDLNCATLVVLDSISNFLSLDNAISDPNHQTIHLFSWNKKFVTRAIYGSKANLSWFPKSKLGFGEYIHGKLTRLLLS</sequence>
<organism evidence="1 2">
    <name type="scientific">Sclerotinia nivalis</name>
    <dbReference type="NCBI Taxonomy" id="352851"/>
    <lineage>
        <taxon>Eukaryota</taxon>
        <taxon>Fungi</taxon>
        <taxon>Dikarya</taxon>
        <taxon>Ascomycota</taxon>
        <taxon>Pezizomycotina</taxon>
        <taxon>Leotiomycetes</taxon>
        <taxon>Helotiales</taxon>
        <taxon>Sclerotiniaceae</taxon>
        <taxon>Sclerotinia</taxon>
    </lineage>
</organism>
<evidence type="ECO:0000313" key="2">
    <source>
        <dbReference type="Proteomes" id="UP001152300"/>
    </source>
</evidence>
<name>A0A9X0DR57_9HELO</name>
<dbReference type="OrthoDB" id="1470350at2759"/>
<evidence type="ECO:0000313" key="1">
    <source>
        <dbReference type="EMBL" id="KAJ8071715.1"/>
    </source>
</evidence>
<dbReference type="EMBL" id="JAPEIS010000001">
    <property type="protein sequence ID" value="KAJ8071715.1"/>
    <property type="molecule type" value="Genomic_DNA"/>
</dbReference>
<gene>
    <name evidence="1" type="ORF">OCU04_002031</name>
</gene>
<dbReference type="AlphaFoldDB" id="A0A9X0DR57"/>
<protein>
    <submittedName>
        <fullName evidence="1">Uncharacterized protein</fullName>
    </submittedName>
</protein>
<keyword evidence="2" id="KW-1185">Reference proteome</keyword>